<evidence type="ECO:0000256" key="2">
    <source>
        <dbReference type="ARBA" id="ARBA00022741"/>
    </source>
</evidence>
<keyword evidence="3 6" id="KW-0418">Kinase</keyword>
<accession>A0A9P6LC64</accession>
<feature type="non-terminal residue" evidence="6">
    <location>
        <position position="162"/>
    </location>
</feature>
<dbReference type="PANTHER" id="PTHR44329">
    <property type="entry name" value="SERINE/THREONINE-PROTEIN KINASE TNNI3K-RELATED"/>
    <property type="match status" value="1"/>
</dbReference>
<name>A0A9P6LC64_9AGAM</name>
<gene>
    <name evidence="6" type="ORF">BJ322DRAFT_998249</name>
</gene>
<proteinExistence type="predicted"/>
<dbReference type="PANTHER" id="PTHR44329:SF288">
    <property type="entry name" value="MITOGEN-ACTIVATED PROTEIN KINASE KINASE KINASE 20"/>
    <property type="match status" value="1"/>
</dbReference>
<evidence type="ECO:0000256" key="1">
    <source>
        <dbReference type="ARBA" id="ARBA00022679"/>
    </source>
</evidence>
<dbReference type="Gene3D" id="1.10.510.10">
    <property type="entry name" value="Transferase(Phosphotransferase) domain 1"/>
    <property type="match status" value="1"/>
</dbReference>
<dbReference type="InterPro" id="IPR001245">
    <property type="entry name" value="Ser-Thr/Tyr_kinase_cat_dom"/>
</dbReference>
<keyword evidence="4" id="KW-0067">ATP-binding</keyword>
<dbReference type="SUPFAM" id="SSF56112">
    <property type="entry name" value="Protein kinase-like (PK-like)"/>
    <property type="match status" value="1"/>
</dbReference>
<dbReference type="PROSITE" id="PS50011">
    <property type="entry name" value="PROTEIN_KINASE_DOM"/>
    <property type="match status" value="1"/>
</dbReference>
<protein>
    <submittedName>
        <fullName evidence="6">Kinase-like domain-containing protein</fullName>
    </submittedName>
</protein>
<dbReference type="InterPro" id="IPR000719">
    <property type="entry name" value="Prot_kinase_dom"/>
</dbReference>
<dbReference type="Proteomes" id="UP000736335">
    <property type="component" value="Unassembled WGS sequence"/>
</dbReference>
<keyword evidence="7" id="KW-1185">Reference proteome</keyword>
<reference evidence="6" key="2">
    <citation type="submission" date="2020-11" db="EMBL/GenBank/DDBJ databases">
        <authorList>
            <consortium name="DOE Joint Genome Institute"/>
            <person name="Kuo A."/>
            <person name="Miyauchi S."/>
            <person name="Kiss E."/>
            <person name="Drula E."/>
            <person name="Kohler A."/>
            <person name="Sanchez-Garcia M."/>
            <person name="Andreopoulos B."/>
            <person name="Barry K.W."/>
            <person name="Bonito G."/>
            <person name="Buee M."/>
            <person name="Carver A."/>
            <person name="Chen C."/>
            <person name="Cichocki N."/>
            <person name="Clum A."/>
            <person name="Culley D."/>
            <person name="Crous P.W."/>
            <person name="Fauchery L."/>
            <person name="Girlanda M."/>
            <person name="Hayes R."/>
            <person name="Keri Z."/>
            <person name="Labutti K."/>
            <person name="Lipzen A."/>
            <person name="Lombard V."/>
            <person name="Magnuson J."/>
            <person name="Maillard F."/>
            <person name="Morin E."/>
            <person name="Murat C."/>
            <person name="Nolan M."/>
            <person name="Ohm R."/>
            <person name="Pangilinan J."/>
            <person name="Pereira M."/>
            <person name="Perotto S."/>
            <person name="Peter M."/>
            <person name="Riley R."/>
            <person name="Sitrit Y."/>
            <person name="Stielow B."/>
            <person name="Szollosi G."/>
            <person name="Zifcakova L."/>
            <person name="Stursova M."/>
            <person name="Spatafora J.W."/>
            <person name="Tedersoo L."/>
            <person name="Vaario L.-M."/>
            <person name="Yamada A."/>
            <person name="Yan M."/>
            <person name="Wang P."/>
            <person name="Xu J."/>
            <person name="Bruns T."/>
            <person name="Baldrian P."/>
            <person name="Vilgalys R."/>
            <person name="Henrissat B."/>
            <person name="Grigoriev I.V."/>
            <person name="Hibbett D."/>
            <person name="Nagy L.G."/>
            <person name="Martin F.M."/>
        </authorList>
    </citation>
    <scope>NUCLEOTIDE SEQUENCE</scope>
    <source>
        <strain evidence="6">UH-Tt-Lm1</strain>
    </source>
</reference>
<evidence type="ECO:0000256" key="3">
    <source>
        <dbReference type="ARBA" id="ARBA00022777"/>
    </source>
</evidence>
<dbReference type="AlphaFoldDB" id="A0A9P6LC64"/>
<evidence type="ECO:0000256" key="4">
    <source>
        <dbReference type="ARBA" id="ARBA00022840"/>
    </source>
</evidence>
<dbReference type="Pfam" id="PF07714">
    <property type="entry name" value="PK_Tyr_Ser-Thr"/>
    <property type="match status" value="1"/>
</dbReference>
<dbReference type="InterPro" id="IPR051681">
    <property type="entry name" value="Ser/Thr_Kinases-Pseudokinases"/>
</dbReference>
<dbReference type="OrthoDB" id="4062651at2759"/>
<dbReference type="EMBL" id="WIUZ02000001">
    <property type="protein sequence ID" value="KAF9791988.1"/>
    <property type="molecule type" value="Genomic_DNA"/>
</dbReference>
<feature type="domain" description="Protein kinase" evidence="5">
    <location>
        <begin position="1"/>
        <end position="145"/>
    </location>
</feature>
<dbReference type="InterPro" id="IPR011009">
    <property type="entry name" value="Kinase-like_dom_sf"/>
</dbReference>
<evidence type="ECO:0000313" key="6">
    <source>
        <dbReference type="EMBL" id="KAF9791988.1"/>
    </source>
</evidence>
<dbReference type="GO" id="GO:0005524">
    <property type="term" value="F:ATP binding"/>
    <property type="evidence" value="ECO:0007669"/>
    <property type="project" value="UniProtKB-KW"/>
</dbReference>
<keyword evidence="1" id="KW-0808">Transferase</keyword>
<organism evidence="6 7">
    <name type="scientific">Thelephora terrestris</name>
    <dbReference type="NCBI Taxonomy" id="56493"/>
    <lineage>
        <taxon>Eukaryota</taxon>
        <taxon>Fungi</taxon>
        <taxon>Dikarya</taxon>
        <taxon>Basidiomycota</taxon>
        <taxon>Agaricomycotina</taxon>
        <taxon>Agaricomycetes</taxon>
        <taxon>Thelephorales</taxon>
        <taxon>Thelephoraceae</taxon>
        <taxon>Thelephora</taxon>
    </lineage>
</organism>
<sequence length="162" mass="18278">IADGLNYIHSHDVIHGDLGGPNIIVDESGRPCITEYGLDTLFSWPSRTSVPRCLRWADPRWSHQKEGDIFSFAMVLIEVFTGQAPYFPEPDSVALSALKRGERPERPTHMDLNAKLWALTEGSWDEDSSKRPEILKILGILHDWSVVLFLAAKHSLKNPHQP</sequence>
<reference evidence="6" key="1">
    <citation type="journal article" date="2020" name="Nat. Commun.">
        <title>Large-scale genome sequencing of mycorrhizal fungi provides insights into the early evolution of symbiotic traits.</title>
        <authorList>
            <person name="Miyauchi S."/>
            <person name="Kiss E."/>
            <person name="Kuo A."/>
            <person name="Drula E."/>
            <person name="Kohler A."/>
            <person name="Sanchez-Garcia M."/>
            <person name="Morin E."/>
            <person name="Andreopoulos B."/>
            <person name="Barry K.W."/>
            <person name="Bonito G."/>
            <person name="Buee M."/>
            <person name="Carver A."/>
            <person name="Chen C."/>
            <person name="Cichocki N."/>
            <person name="Clum A."/>
            <person name="Culley D."/>
            <person name="Crous P.W."/>
            <person name="Fauchery L."/>
            <person name="Girlanda M."/>
            <person name="Hayes R.D."/>
            <person name="Keri Z."/>
            <person name="LaButti K."/>
            <person name="Lipzen A."/>
            <person name="Lombard V."/>
            <person name="Magnuson J."/>
            <person name="Maillard F."/>
            <person name="Murat C."/>
            <person name="Nolan M."/>
            <person name="Ohm R.A."/>
            <person name="Pangilinan J."/>
            <person name="Pereira M.F."/>
            <person name="Perotto S."/>
            <person name="Peter M."/>
            <person name="Pfister S."/>
            <person name="Riley R."/>
            <person name="Sitrit Y."/>
            <person name="Stielow J.B."/>
            <person name="Szollosi G."/>
            <person name="Zifcakova L."/>
            <person name="Stursova M."/>
            <person name="Spatafora J.W."/>
            <person name="Tedersoo L."/>
            <person name="Vaario L.M."/>
            <person name="Yamada A."/>
            <person name="Yan M."/>
            <person name="Wang P."/>
            <person name="Xu J."/>
            <person name="Bruns T."/>
            <person name="Baldrian P."/>
            <person name="Vilgalys R."/>
            <person name="Dunand C."/>
            <person name="Henrissat B."/>
            <person name="Grigoriev I.V."/>
            <person name="Hibbett D."/>
            <person name="Nagy L.G."/>
            <person name="Martin F.M."/>
        </authorList>
    </citation>
    <scope>NUCLEOTIDE SEQUENCE</scope>
    <source>
        <strain evidence="6">UH-Tt-Lm1</strain>
    </source>
</reference>
<keyword evidence="2" id="KW-0547">Nucleotide-binding</keyword>
<evidence type="ECO:0000313" key="7">
    <source>
        <dbReference type="Proteomes" id="UP000736335"/>
    </source>
</evidence>
<comment type="caution">
    <text evidence="6">The sequence shown here is derived from an EMBL/GenBank/DDBJ whole genome shotgun (WGS) entry which is preliminary data.</text>
</comment>
<dbReference type="GO" id="GO:0004674">
    <property type="term" value="F:protein serine/threonine kinase activity"/>
    <property type="evidence" value="ECO:0007669"/>
    <property type="project" value="TreeGrafter"/>
</dbReference>
<evidence type="ECO:0000259" key="5">
    <source>
        <dbReference type="PROSITE" id="PS50011"/>
    </source>
</evidence>